<keyword evidence="7" id="KW-1185">Reference proteome</keyword>
<organism evidence="6 7">
    <name type="scientific">Solanum commersonii</name>
    <name type="common">Commerson's wild potato</name>
    <name type="synonym">Commerson's nightshade</name>
    <dbReference type="NCBI Taxonomy" id="4109"/>
    <lineage>
        <taxon>Eukaryota</taxon>
        <taxon>Viridiplantae</taxon>
        <taxon>Streptophyta</taxon>
        <taxon>Embryophyta</taxon>
        <taxon>Tracheophyta</taxon>
        <taxon>Spermatophyta</taxon>
        <taxon>Magnoliopsida</taxon>
        <taxon>eudicotyledons</taxon>
        <taxon>Gunneridae</taxon>
        <taxon>Pentapetalae</taxon>
        <taxon>asterids</taxon>
        <taxon>lamiids</taxon>
        <taxon>Solanales</taxon>
        <taxon>Solanaceae</taxon>
        <taxon>Solanoideae</taxon>
        <taxon>Solaneae</taxon>
        <taxon>Solanum</taxon>
    </lineage>
</organism>
<dbReference type="EMBL" id="JACXVP010000001">
    <property type="protein sequence ID" value="KAG5632204.1"/>
    <property type="molecule type" value="Genomic_DNA"/>
</dbReference>
<feature type="region of interest" description="Disordered" evidence="4">
    <location>
        <begin position="134"/>
        <end position="163"/>
    </location>
</feature>
<evidence type="ECO:0000256" key="1">
    <source>
        <dbReference type="ARBA" id="ARBA00005234"/>
    </source>
</evidence>
<evidence type="ECO:0000256" key="4">
    <source>
        <dbReference type="SAM" id="MobiDB-lite"/>
    </source>
</evidence>
<dbReference type="AlphaFoldDB" id="A0A9J6B6L1"/>
<protein>
    <recommendedName>
        <fullName evidence="5">Ubiquitin-like protease family profile domain-containing protein</fullName>
    </recommendedName>
</protein>
<feature type="region of interest" description="Disordered" evidence="4">
    <location>
        <begin position="1"/>
        <end position="40"/>
    </location>
</feature>
<dbReference type="GO" id="GO:0008234">
    <property type="term" value="F:cysteine-type peptidase activity"/>
    <property type="evidence" value="ECO:0007669"/>
    <property type="project" value="InterPro"/>
</dbReference>
<evidence type="ECO:0000313" key="6">
    <source>
        <dbReference type="EMBL" id="KAG5632204.1"/>
    </source>
</evidence>
<gene>
    <name evidence="6" type="ORF">H5410_003921</name>
</gene>
<dbReference type="PANTHER" id="PTHR33022">
    <property type="entry name" value="DUF1985 DOMAIN-CONTAINING PROTEIN"/>
    <property type="match status" value="1"/>
</dbReference>
<accession>A0A9J6B6L1</accession>
<dbReference type="Pfam" id="PF02902">
    <property type="entry name" value="Peptidase_C48"/>
    <property type="match status" value="1"/>
</dbReference>
<dbReference type="SUPFAM" id="SSF54001">
    <property type="entry name" value="Cysteine proteinases"/>
    <property type="match status" value="1"/>
</dbReference>
<proteinExistence type="inferred from homology"/>
<keyword evidence="3" id="KW-0378">Hydrolase</keyword>
<evidence type="ECO:0000259" key="5">
    <source>
        <dbReference type="Pfam" id="PF02902"/>
    </source>
</evidence>
<dbReference type="InterPro" id="IPR038765">
    <property type="entry name" value="Papain-like_cys_pep_sf"/>
</dbReference>
<evidence type="ECO:0000313" key="7">
    <source>
        <dbReference type="Proteomes" id="UP000824120"/>
    </source>
</evidence>
<dbReference type="InterPro" id="IPR003653">
    <property type="entry name" value="Peptidase_C48_C"/>
</dbReference>
<evidence type="ECO:0000256" key="3">
    <source>
        <dbReference type="ARBA" id="ARBA00022801"/>
    </source>
</evidence>
<comment type="caution">
    <text evidence="6">The sequence shown here is derived from an EMBL/GenBank/DDBJ whole genome shotgun (WGS) entry which is preliminary data.</text>
</comment>
<sequence length="163" mass="18488">MDQTPSLSNDNSKKEVPSSPKSNVAKKTPKKGKKSSTGNFPIFTIQNQTHWSELDEYKGKETGTLLEPHHPFKVEFVQDIMQQRSDGMDCGVYVATFAEFLSNLLVISFDCFRSDYLRNRYASLLWRYGSNKAESGYVSENDDPRKPKGQVTPPSEEDLVQID</sequence>
<comment type="similarity">
    <text evidence="1">Belongs to the peptidase C48 family.</text>
</comment>
<name>A0A9J6B6L1_SOLCO</name>
<dbReference type="Gene3D" id="3.40.395.10">
    <property type="entry name" value="Adenoviral Proteinase, Chain A"/>
    <property type="match status" value="1"/>
</dbReference>
<evidence type="ECO:0000256" key="2">
    <source>
        <dbReference type="ARBA" id="ARBA00022670"/>
    </source>
</evidence>
<feature type="compositionally biased region" description="Polar residues" evidence="4">
    <location>
        <begin position="1"/>
        <end position="10"/>
    </location>
</feature>
<feature type="domain" description="Ubiquitin-like protease family profile" evidence="5">
    <location>
        <begin position="65"/>
        <end position="122"/>
    </location>
</feature>
<dbReference type="GO" id="GO:0006508">
    <property type="term" value="P:proteolysis"/>
    <property type="evidence" value="ECO:0007669"/>
    <property type="project" value="UniProtKB-KW"/>
</dbReference>
<reference evidence="6 7" key="1">
    <citation type="submission" date="2020-09" db="EMBL/GenBank/DDBJ databases">
        <title>De no assembly of potato wild relative species, Solanum commersonii.</title>
        <authorList>
            <person name="Cho K."/>
        </authorList>
    </citation>
    <scope>NUCLEOTIDE SEQUENCE [LARGE SCALE GENOMIC DNA]</scope>
    <source>
        <strain evidence="6">LZ3.2</strain>
        <tissue evidence="6">Leaf</tissue>
    </source>
</reference>
<dbReference type="Proteomes" id="UP000824120">
    <property type="component" value="Chromosome 1"/>
</dbReference>
<dbReference type="PANTHER" id="PTHR33022:SF13">
    <property type="entry name" value="UBIQUITIN-LIKE PROTEASE FAMILY PROFILE DOMAIN-CONTAINING PROTEIN"/>
    <property type="match status" value="1"/>
</dbReference>
<keyword evidence="2" id="KW-0645">Protease</keyword>